<dbReference type="PROSITE" id="PS51918">
    <property type="entry name" value="RADICAL_SAM"/>
    <property type="match status" value="1"/>
</dbReference>
<dbReference type="Gene3D" id="3.20.20.70">
    <property type="entry name" value="Aldolase class I"/>
    <property type="match status" value="1"/>
</dbReference>
<protein>
    <recommendedName>
        <fullName evidence="3 10">Heme chaperone HemW</fullName>
    </recommendedName>
</protein>
<comment type="cofactor">
    <cofactor evidence="1">
        <name>[4Fe-4S] cluster</name>
        <dbReference type="ChEBI" id="CHEBI:49883"/>
    </cofactor>
</comment>
<gene>
    <name evidence="12" type="ORF">SAMN02745702_00377</name>
</gene>
<evidence type="ECO:0000256" key="10">
    <source>
        <dbReference type="RuleBase" id="RU364116"/>
    </source>
</evidence>
<dbReference type="InterPro" id="IPR004559">
    <property type="entry name" value="HemW-like"/>
</dbReference>
<evidence type="ECO:0000256" key="2">
    <source>
        <dbReference type="ARBA" id="ARBA00006100"/>
    </source>
</evidence>
<dbReference type="PANTHER" id="PTHR13932:SF5">
    <property type="entry name" value="RADICAL S-ADENOSYL METHIONINE DOMAIN-CONTAINING PROTEIN 1, MITOCHONDRIAL"/>
    <property type="match status" value="1"/>
</dbReference>
<dbReference type="GO" id="GO:0046872">
    <property type="term" value="F:metal ion binding"/>
    <property type="evidence" value="ECO:0007669"/>
    <property type="project" value="UniProtKB-UniRule"/>
</dbReference>
<evidence type="ECO:0000259" key="11">
    <source>
        <dbReference type="PROSITE" id="PS51918"/>
    </source>
</evidence>
<dbReference type="InterPro" id="IPR034505">
    <property type="entry name" value="Coproporphyrinogen-III_oxidase"/>
</dbReference>
<dbReference type="STRING" id="1121442.SAMN02745702_00377"/>
<dbReference type="SFLD" id="SFLDF00562">
    <property type="entry name" value="HemN-like__clustered_with_heat"/>
    <property type="match status" value="1"/>
</dbReference>
<evidence type="ECO:0000313" key="13">
    <source>
        <dbReference type="Proteomes" id="UP000189733"/>
    </source>
</evidence>
<reference evidence="12 13" key="1">
    <citation type="submission" date="2017-02" db="EMBL/GenBank/DDBJ databases">
        <authorList>
            <person name="Peterson S.W."/>
        </authorList>
    </citation>
    <scope>NUCLEOTIDE SEQUENCE [LARGE SCALE GENOMIC DNA]</scope>
    <source>
        <strain evidence="12 13">DSM 18034</strain>
    </source>
</reference>
<evidence type="ECO:0000256" key="8">
    <source>
        <dbReference type="ARBA" id="ARBA00023014"/>
    </source>
</evidence>
<name>A0A1T4VI68_9BACT</name>
<evidence type="ECO:0000256" key="3">
    <source>
        <dbReference type="ARBA" id="ARBA00017228"/>
    </source>
</evidence>
<keyword evidence="8 10" id="KW-0411">Iron-sulfur</keyword>
<dbReference type="OrthoDB" id="9808022at2"/>
<dbReference type="SUPFAM" id="SSF102114">
    <property type="entry name" value="Radical SAM enzymes"/>
    <property type="match status" value="1"/>
</dbReference>
<evidence type="ECO:0000256" key="5">
    <source>
        <dbReference type="ARBA" id="ARBA00022691"/>
    </source>
</evidence>
<comment type="subcellular location">
    <subcellularLocation>
        <location evidence="10">Cytoplasm</location>
    </subcellularLocation>
</comment>
<dbReference type="SFLD" id="SFLDG01065">
    <property type="entry name" value="anaerobic_coproporphyrinogen-I"/>
    <property type="match status" value="1"/>
</dbReference>
<keyword evidence="6 10" id="KW-0479">Metal-binding</keyword>
<dbReference type="GO" id="GO:0004109">
    <property type="term" value="F:coproporphyrinogen oxidase activity"/>
    <property type="evidence" value="ECO:0007669"/>
    <property type="project" value="InterPro"/>
</dbReference>
<dbReference type="GO" id="GO:0051539">
    <property type="term" value="F:4 iron, 4 sulfur cluster binding"/>
    <property type="evidence" value="ECO:0007669"/>
    <property type="project" value="UniProtKB-UniRule"/>
</dbReference>
<proteinExistence type="inferred from homology"/>
<keyword evidence="5 10" id="KW-0949">S-adenosyl-L-methionine</keyword>
<dbReference type="AlphaFoldDB" id="A0A1T4VI68"/>
<dbReference type="SMART" id="SM00729">
    <property type="entry name" value="Elp3"/>
    <property type="match status" value="1"/>
</dbReference>
<evidence type="ECO:0000256" key="9">
    <source>
        <dbReference type="ARBA" id="ARBA00023186"/>
    </source>
</evidence>
<evidence type="ECO:0000256" key="6">
    <source>
        <dbReference type="ARBA" id="ARBA00022723"/>
    </source>
</evidence>
<evidence type="ECO:0000313" key="12">
    <source>
        <dbReference type="EMBL" id="SKA64642.1"/>
    </source>
</evidence>
<dbReference type="RefSeq" id="WP_078683687.1">
    <property type="nucleotide sequence ID" value="NZ_FUYA01000001.1"/>
</dbReference>
<keyword evidence="9 10" id="KW-0143">Chaperone</keyword>
<keyword evidence="7 10" id="KW-0408">Iron</keyword>
<dbReference type="InterPro" id="IPR010723">
    <property type="entry name" value="HemN_C"/>
</dbReference>
<dbReference type="GO" id="GO:0005737">
    <property type="term" value="C:cytoplasm"/>
    <property type="evidence" value="ECO:0007669"/>
    <property type="project" value="UniProtKB-SubCell"/>
</dbReference>
<keyword evidence="13" id="KW-1185">Reference proteome</keyword>
<keyword evidence="10" id="KW-0004">4Fe-4S</keyword>
<dbReference type="Pfam" id="PF06969">
    <property type="entry name" value="HemN_C"/>
    <property type="match status" value="1"/>
</dbReference>
<evidence type="ECO:0000256" key="4">
    <source>
        <dbReference type="ARBA" id="ARBA00022617"/>
    </source>
</evidence>
<sequence length="387" mass="43902">MLLYVHVPFCKSKCHYCAFHSTTSGEAERERYTELAVKELTLWGERLPQQQVSTLFFGGGTPSLLRLDQLERIINTAQKHFRFAPDFECTLEANPDSVAQLTYLNGLKSLGFNRLSLGVQSTSKEMLALLGRPHSPEQARQAVSLARQAGFSNLSVDLIWGLPGQRLSQWLKELNTVISWRPDHLSCYGLSIEPGTEFERRWDNKEIVLPTDDEQAKMFINGADLLESEGYLQYEISNYAQLGFHSRHNLGYWQGREYLGIGPSAVSTVKHLRWQHPLTLDEYQHSIESGRPESSAERLDAITQAKEAIMLHLRTAKGLPFARYKALTGRDFRHDFKPMMTALYNKGLIRLKAGHISFSRTGMLVSDTILSNIFASPVWDSPVEISR</sequence>
<accession>A0A1T4VI68</accession>
<dbReference type="InterPro" id="IPR006638">
    <property type="entry name" value="Elp3/MiaA/NifB-like_rSAM"/>
</dbReference>
<dbReference type="PANTHER" id="PTHR13932">
    <property type="entry name" value="COPROPORPHYRINIGEN III OXIDASE"/>
    <property type="match status" value="1"/>
</dbReference>
<evidence type="ECO:0000256" key="7">
    <source>
        <dbReference type="ARBA" id="ARBA00023004"/>
    </source>
</evidence>
<dbReference type="Pfam" id="PF04055">
    <property type="entry name" value="Radical_SAM"/>
    <property type="match status" value="1"/>
</dbReference>
<dbReference type="SFLD" id="SFLDS00029">
    <property type="entry name" value="Radical_SAM"/>
    <property type="match status" value="1"/>
</dbReference>
<dbReference type="EMBL" id="FUYA01000001">
    <property type="protein sequence ID" value="SKA64642.1"/>
    <property type="molecule type" value="Genomic_DNA"/>
</dbReference>
<organism evidence="12 13">
    <name type="scientific">Desulfobaculum bizertense DSM 18034</name>
    <dbReference type="NCBI Taxonomy" id="1121442"/>
    <lineage>
        <taxon>Bacteria</taxon>
        <taxon>Pseudomonadati</taxon>
        <taxon>Thermodesulfobacteriota</taxon>
        <taxon>Desulfovibrionia</taxon>
        <taxon>Desulfovibrionales</taxon>
        <taxon>Desulfovibrionaceae</taxon>
        <taxon>Desulfobaculum</taxon>
    </lineage>
</organism>
<keyword evidence="10" id="KW-0963">Cytoplasm</keyword>
<comment type="function">
    <text evidence="10">Probably acts as a heme chaperone, transferring heme to an unknown acceptor. Binds one molecule of heme per monomer, possibly covalently. Binds 1 [4Fe-4S] cluster. The cluster is coordinated with 3 cysteines and an exchangeable S-adenosyl-L-methionine.</text>
</comment>
<dbReference type="InterPro" id="IPR007197">
    <property type="entry name" value="rSAM"/>
</dbReference>
<keyword evidence="4 10" id="KW-0349">Heme</keyword>
<dbReference type="Proteomes" id="UP000189733">
    <property type="component" value="Unassembled WGS sequence"/>
</dbReference>
<dbReference type="GO" id="GO:0006779">
    <property type="term" value="P:porphyrin-containing compound biosynthetic process"/>
    <property type="evidence" value="ECO:0007669"/>
    <property type="project" value="InterPro"/>
</dbReference>
<dbReference type="NCBIfam" id="TIGR00539">
    <property type="entry name" value="hemN_rel"/>
    <property type="match status" value="1"/>
</dbReference>
<dbReference type="SFLD" id="SFLDG01082">
    <property type="entry name" value="B12-binding_domain_containing"/>
    <property type="match status" value="1"/>
</dbReference>
<dbReference type="CDD" id="cd01335">
    <property type="entry name" value="Radical_SAM"/>
    <property type="match status" value="1"/>
</dbReference>
<comment type="similarity">
    <text evidence="2">Belongs to the anaerobic coproporphyrinogen-III oxidase family. HemW subfamily.</text>
</comment>
<dbReference type="InterPro" id="IPR058240">
    <property type="entry name" value="rSAM_sf"/>
</dbReference>
<dbReference type="SFLD" id="SFLDF00288">
    <property type="entry name" value="HemN-like__clustered_with_nucl"/>
    <property type="match status" value="1"/>
</dbReference>
<dbReference type="InterPro" id="IPR013785">
    <property type="entry name" value="Aldolase_TIM"/>
</dbReference>
<feature type="domain" description="Radical SAM core" evidence="11">
    <location>
        <begin position="1"/>
        <end position="235"/>
    </location>
</feature>
<evidence type="ECO:0000256" key="1">
    <source>
        <dbReference type="ARBA" id="ARBA00001966"/>
    </source>
</evidence>